<dbReference type="EMBL" id="OZ021738">
    <property type="protein sequence ID" value="CAK9320034.1"/>
    <property type="molecule type" value="Genomic_DNA"/>
</dbReference>
<keyword evidence="1" id="KW-0472">Membrane</keyword>
<evidence type="ECO:0000313" key="3">
    <source>
        <dbReference type="Proteomes" id="UP001642487"/>
    </source>
</evidence>
<organism evidence="2 3">
    <name type="scientific">Citrullus colocynthis</name>
    <name type="common">colocynth</name>
    <dbReference type="NCBI Taxonomy" id="252529"/>
    <lineage>
        <taxon>Eukaryota</taxon>
        <taxon>Viridiplantae</taxon>
        <taxon>Streptophyta</taxon>
        <taxon>Embryophyta</taxon>
        <taxon>Tracheophyta</taxon>
        <taxon>Spermatophyta</taxon>
        <taxon>Magnoliopsida</taxon>
        <taxon>eudicotyledons</taxon>
        <taxon>Gunneridae</taxon>
        <taxon>Pentapetalae</taxon>
        <taxon>rosids</taxon>
        <taxon>fabids</taxon>
        <taxon>Cucurbitales</taxon>
        <taxon>Cucurbitaceae</taxon>
        <taxon>Benincaseae</taxon>
        <taxon>Citrullus</taxon>
    </lineage>
</organism>
<reference evidence="2 3" key="1">
    <citation type="submission" date="2024-03" db="EMBL/GenBank/DDBJ databases">
        <authorList>
            <person name="Gkanogiannis A."/>
            <person name="Becerra Lopez-Lavalle L."/>
        </authorList>
    </citation>
    <scope>NUCLEOTIDE SEQUENCE [LARGE SCALE GENOMIC DNA]</scope>
</reference>
<protein>
    <submittedName>
        <fullName evidence="2">Uncharacterized protein</fullName>
    </submittedName>
</protein>
<proteinExistence type="predicted"/>
<dbReference type="Proteomes" id="UP001642487">
    <property type="component" value="Chromosome 4"/>
</dbReference>
<name>A0ABP0YI42_9ROSI</name>
<gene>
    <name evidence="2" type="ORF">CITCOLO1_LOCUS12073</name>
</gene>
<accession>A0ABP0YI42</accession>
<keyword evidence="1" id="KW-1133">Transmembrane helix</keyword>
<keyword evidence="1" id="KW-0812">Transmembrane</keyword>
<feature type="transmembrane region" description="Helical" evidence="1">
    <location>
        <begin position="12"/>
        <end position="32"/>
    </location>
</feature>
<sequence>MVSELQFVHVIPSRTLCNIFFHFFLLILFQLVPKRKKLKIRPLPRLQPLASLFPRLVKQLHHCNCTRKQQRSQNSAISGLKIKSSSEIFHFLRPFSPTSSLQIDLEVLMGAGYHWILRLLVGFRIRTESFSNPPP</sequence>
<keyword evidence="3" id="KW-1185">Reference proteome</keyword>
<evidence type="ECO:0000313" key="2">
    <source>
        <dbReference type="EMBL" id="CAK9320034.1"/>
    </source>
</evidence>
<evidence type="ECO:0000256" key="1">
    <source>
        <dbReference type="SAM" id="Phobius"/>
    </source>
</evidence>